<dbReference type="InterPro" id="IPR046960">
    <property type="entry name" value="PPR_At4g14850-like_plant"/>
</dbReference>
<dbReference type="NCBIfam" id="TIGR00756">
    <property type="entry name" value="PPR"/>
    <property type="match status" value="4"/>
</dbReference>
<evidence type="ECO:0000256" key="1">
    <source>
        <dbReference type="ARBA" id="ARBA00022737"/>
    </source>
</evidence>
<organism evidence="3 4">
    <name type="scientific">Platanthera zijinensis</name>
    <dbReference type="NCBI Taxonomy" id="2320716"/>
    <lineage>
        <taxon>Eukaryota</taxon>
        <taxon>Viridiplantae</taxon>
        <taxon>Streptophyta</taxon>
        <taxon>Embryophyta</taxon>
        <taxon>Tracheophyta</taxon>
        <taxon>Spermatophyta</taxon>
        <taxon>Magnoliopsida</taxon>
        <taxon>Liliopsida</taxon>
        <taxon>Asparagales</taxon>
        <taxon>Orchidaceae</taxon>
        <taxon>Orchidoideae</taxon>
        <taxon>Orchideae</taxon>
        <taxon>Orchidinae</taxon>
        <taxon>Platanthera</taxon>
    </lineage>
</organism>
<dbReference type="PANTHER" id="PTHR47926">
    <property type="entry name" value="PENTATRICOPEPTIDE REPEAT-CONTAINING PROTEIN"/>
    <property type="match status" value="1"/>
</dbReference>
<sequence length="622" mass="68942">MRVKNRVNLSPIYQSASSFSTDSPPNPKISPRTSIAAIFNSFKRKLAAGRLPSTPRSFKSSAETCAALLRRCSCSPRLLAGLALHGHAVKRGISSDRSVFTKLLSMYGECGHRDDRDRIFAEFAGSDLFSCNFMMADFARSGDIDAACSLFDKMPCRNVISWTTMINGFSRNGMFFDGLLLFRRMIRIGLMPNEVTFTCVISGCGGGGEFGLAESVVGMIVKTSFDQNLSVCNSLITLYLRMGDSGMARKVFDEMPERDVVSWTALLDLCFESGDLKEARRVFDEMPVRNEVSWSTMIARYSQSGNAMISGFVHNELYGNALEIFDAMLGSGEAPNRMTLSSVLIACANLPSLERGRNLHAKTLKLGISNEVIIGTALIDMYAKSGDIGSARRAFSMMPEKNEVSWTTMVRGLADSGLAEESLALFDDMRRENVIPSEPVFLSILFACSHRRLVQKGFHYFDSMERVHGIAPKERHYTAMVDLLSRAGLLREAEEFISKMPVAPESSTWAALLSGCVTHGNGEIGERAAKMVMELEKEKTGGYVLLSNMYASAGRWRDVAEVRRLMREAGLKKGGGCSWIQIRAAFHAFYSWDSNHPRALEIYDVLELLVPEMVTFYDADTY</sequence>
<dbReference type="FunFam" id="1.25.40.10:FF:001093">
    <property type="entry name" value="Pentatricopeptide repeat-containing protein At2g34400"/>
    <property type="match status" value="1"/>
</dbReference>
<dbReference type="GO" id="GO:0003723">
    <property type="term" value="F:RNA binding"/>
    <property type="evidence" value="ECO:0007669"/>
    <property type="project" value="InterPro"/>
</dbReference>
<dbReference type="Pfam" id="PF20431">
    <property type="entry name" value="E_motif"/>
    <property type="match status" value="1"/>
</dbReference>
<dbReference type="Gene3D" id="1.25.40.10">
    <property type="entry name" value="Tetratricopeptide repeat domain"/>
    <property type="match status" value="4"/>
</dbReference>
<feature type="repeat" description="PPR" evidence="2">
    <location>
        <begin position="402"/>
        <end position="436"/>
    </location>
</feature>
<feature type="repeat" description="PPR" evidence="2">
    <location>
        <begin position="158"/>
        <end position="192"/>
    </location>
</feature>
<feature type="repeat" description="PPR" evidence="2">
    <location>
        <begin position="127"/>
        <end position="157"/>
    </location>
</feature>
<accession>A0AAP0B983</accession>
<dbReference type="Pfam" id="PF01535">
    <property type="entry name" value="PPR"/>
    <property type="match status" value="6"/>
</dbReference>
<reference evidence="3 4" key="1">
    <citation type="journal article" date="2022" name="Nat. Plants">
        <title>Genomes of leafy and leafless Platanthera orchids illuminate the evolution of mycoheterotrophy.</title>
        <authorList>
            <person name="Li M.H."/>
            <person name="Liu K.W."/>
            <person name="Li Z."/>
            <person name="Lu H.C."/>
            <person name="Ye Q.L."/>
            <person name="Zhang D."/>
            <person name="Wang J.Y."/>
            <person name="Li Y.F."/>
            <person name="Zhong Z.M."/>
            <person name="Liu X."/>
            <person name="Yu X."/>
            <person name="Liu D.K."/>
            <person name="Tu X.D."/>
            <person name="Liu B."/>
            <person name="Hao Y."/>
            <person name="Liao X.Y."/>
            <person name="Jiang Y.T."/>
            <person name="Sun W.H."/>
            <person name="Chen J."/>
            <person name="Chen Y.Q."/>
            <person name="Ai Y."/>
            <person name="Zhai J.W."/>
            <person name="Wu S.S."/>
            <person name="Zhou Z."/>
            <person name="Hsiao Y.Y."/>
            <person name="Wu W.L."/>
            <person name="Chen Y.Y."/>
            <person name="Lin Y.F."/>
            <person name="Hsu J.L."/>
            <person name="Li C.Y."/>
            <person name="Wang Z.W."/>
            <person name="Zhao X."/>
            <person name="Zhong W.Y."/>
            <person name="Ma X.K."/>
            <person name="Ma L."/>
            <person name="Huang J."/>
            <person name="Chen G.Z."/>
            <person name="Huang M.Z."/>
            <person name="Huang L."/>
            <person name="Peng D.H."/>
            <person name="Luo Y.B."/>
            <person name="Zou S.Q."/>
            <person name="Chen S.P."/>
            <person name="Lan S."/>
            <person name="Tsai W.C."/>
            <person name="Van de Peer Y."/>
            <person name="Liu Z.J."/>
        </authorList>
    </citation>
    <scope>NUCLEOTIDE SEQUENCE [LARGE SCALE GENOMIC DNA]</scope>
    <source>
        <strain evidence="3">Lor287</strain>
    </source>
</reference>
<name>A0AAP0B983_9ASPA</name>
<keyword evidence="4" id="KW-1185">Reference proteome</keyword>
<gene>
    <name evidence="3" type="primary">PCMP-H32</name>
    <name evidence="3" type="ORF">KSP39_PZI015613</name>
</gene>
<dbReference type="PANTHER" id="PTHR47926:SF419">
    <property type="entry name" value="(WILD MALAYSIAN BANANA) HYPOTHETICAL PROTEIN"/>
    <property type="match status" value="1"/>
</dbReference>
<dbReference type="PROSITE" id="PS51375">
    <property type="entry name" value="PPR"/>
    <property type="match status" value="5"/>
</dbReference>
<feature type="repeat" description="PPR" evidence="2">
    <location>
        <begin position="228"/>
        <end position="258"/>
    </location>
</feature>
<dbReference type="InterPro" id="IPR002885">
    <property type="entry name" value="PPR_rpt"/>
</dbReference>
<dbReference type="InterPro" id="IPR011990">
    <property type="entry name" value="TPR-like_helical_dom_sf"/>
</dbReference>
<comment type="caution">
    <text evidence="3">The sequence shown here is derived from an EMBL/GenBank/DDBJ whole genome shotgun (WGS) entry which is preliminary data.</text>
</comment>
<dbReference type="EMBL" id="JBBWWQ010000013">
    <property type="protein sequence ID" value="KAK8933967.1"/>
    <property type="molecule type" value="Genomic_DNA"/>
</dbReference>
<protein>
    <submittedName>
        <fullName evidence="3">Pentatricopeptide repeat-containing protein</fullName>
    </submittedName>
</protein>
<evidence type="ECO:0000313" key="3">
    <source>
        <dbReference type="EMBL" id="KAK8933967.1"/>
    </source>
</evidence>
<dbReference type="AlphaFoldDB" id="A0AAP0B983"/>
<feature type="repeat" description="PPR" evidence="2">
    <location>
        <begin position="259"/>
        <end position="293"/>
    </location>
</feature>
<proteinExistence type="predicted"/>
<keyword evidence="1" id="KW-0677">Repeat</keyword>
<evidence type="ECO:0000256" key="2">
    <source>
        <dbReference type="PROSITE-ProRule" id="PRU00708"/>
    </source>
</evidence>
<dbReference type="Proteomes" id="UP001418222">
    <property type="component" value="Unassembled WGS sequence"/>
</dbReference>
<dbReference type="InterPro" id="IPR046848">
    <property type="entry name" value="E_motif"/>
</dbReference>
<evidence type="ECO:0000313" key="4">
    <source>
        <dbReference type="Proteomes" id="UP001418222"/>
    </source>
</evidence>
<dbReference type="GO" id="GO:0009451">
    <property type="term" value="P:RNA modification"/>
    <property type="evidence" value="ECO:0007669"/>
    <property type="project" value="InterPro"/>
</dbReference>
<dbReference type="Pfam" id="PF13041">
    <property type="entry name" value="PPR_2"/>
    <property type="match status" value="1"/>
</dbReference>